<evidence type="ECO:0000313" key="3">
    <source>
        <dbReference type="EMBL" id="TDL22037.1"/>
    </source>
</evidence>
<dbReference type="EMBL" id="ML170177">
    <property type="protein sequence ID" value="TDL22037.1"/>
    <property type="molecule type" value="Genomic_DNA"/>
</dbReference>
<dbReference type="CDD" id="cd02440">
    <property type="entry name" value="AdoMet_MTases"/>
    <property type="match status" value="1"/>
</dbReference>
<accession>A0A4Y7Q309</accession>
<dbReference type="Gene3D" id="3.40.50.150">
    <property type="entry name" value="Vaccinia Virus protein VP39"/>
    <property type="match status" value="1"/>
</dbReference>
<sequence length="458" mass="50952">MHSGNYLGYGYPGPPNPAHTNLGNENTDCDADDDDASVGSASTRNSGVHSYRSSQDGLALFRNIDGRTFNTKNELYFLPADEQEHSRQDKQHHVQLHVIGGLYIQPHKVQTALTPKPGEITRILDLGSYSAQRMAQEFPHAKVIGIDLAPSTCRYCTPPFAILIVTKYHDWHRFEFDDFTKGLPHYHDSFDVVHSRATANGISDFPGFIEEAARCLKPGGILLITEGSYQLFNERREPQAVVRDIYGVTQAGSGESWFARMVSEAYVIMHKRGSAVDAAGMSYTWMTQCPLLEDCGSQVFLVPIGPWDIGETPEETRERQNLGILTRQVIMEYARALRPLFLTHGYPPEVVDRFIFETDKELSDLSVRMYMQWHYSWATRTRGPSPSLVGTDSGINALSGPPGLPLRLPHPLPQPTLQPSMHPHQPPPPSPSHPYTTPDSEPIFNSPLLPNPDAGPTG</sequence>
<dbReference type="STRING" id="50990.A0A4Y7Q309"/>
<dbReference type="AlphaFoldDB" id="A0A4Y7Q309"/>
<feature type="region of interest" description="Disordered" evidence="1">
    <location>
        <begin position="384"/>
        <end position="458"/>
    </location>
</feature>
<name>A0A4Y7Q309_9AGAM</name>
<dbReference type="InterPro" id="IPR025714">
    <property type="entry name" value="Methyltranfer_dom"/>
</dbReference>
<feature type="domain" description="Methyltransferase" evidence="2">
    <location>
        <begin position="121"/>
        <end position="234"/>
    </location>
</feature>
<feature type="compositionally biased region" description="Polar residues" evidence="1">
    <location>
        <begin position="39"/>
        <end position="50"/>
    </location>
</feature>
<dbReference type="SUPFAM" id="SSF53335">
    <property type="entry name" value="S-adenosyl-L-methionine-dependent methyltransferases"/>
    <property type="match status" value="1"/>
</dbReference>
<feature type="region of interest" description="Disordered" evidence="1">
    <location>
        <begin position="1"/>
        <end position="50"/>
    </location>
</feature>
<gene>
    <name evidence="3" type="ORF">BD410DRAFT_866014</name>
</gene>
<feature type="compositionally biased region" description="Polar residues" evidence="1">
    <location>
        <begin position="384"/>
        <end position="396"/>
    </location>
</feature>
<reference evidence="3 4" key="1">
    <citation type="submission" date="2018-06" db="EMBL/GenBank/DDBJ databases">
        <title>A transcriptomic atlas of mushroom development highlights an independent origin of complex multicellularity.</title>
        <authorList>
            <consortium name="DOE Joint Genome Institute"/>
            <person name="Krizsan K."/>
            <person name="Almasi E."/>
            <person name="Merenyi Z."/>
            <person name="Sahu N."/>
            <person name="Viragh M."/>
            <person name="Koszo T."/>
            <person name="Mondo S."/>
            <person name="Kiss B."/>
            <person name="Balint B."/>
            <person name="Kues U."/>
            <person name="Barry K."/>
            <person name="Hegedus J.C."/>
            <person name="Henrissat B."/>
            <person name="Johnson J."/>
            <person name="Lipzen A."/>
            <person name="Ohm R."/>
            <person name="Nagy I."/>
            <person name="Pangilinan J."/>
            <person name="Yan J."/>
            <person name="Xiong Y."/>
            <person name="Grigoriev I.V."/>
            <person name="Hibbett D.S."/>
            <person name="Nagy L.G."/>
        </authorList>
    </citation>
    <scope>NUCLEOTIDE SEQUENCE [LARGE SCALE GENOMIC DNA]</scope>
    <source>
        <strain evidence="3 4">SZMC22713</strain>
    </source>
</reference>
<dbReference type="OrthoDB" id="2013972at2759"/>
<dbReference type="PANTHER" id="PTHR43591:SF24">
    <property type="entry name" value="2-METHOXY-6-POLYPRENYL-1,4-BENZOQUINOL METHYLASE, MITOCHONDRIAL"/>
    <property type="match status" value="1"/>
</dbReference>
<feature type="compositionally biased region" description="Pro residues" evidence="1">
    <location>
        <begin position="402"/>
        <end position="416"/>
    </location>
</feature>
<dbReference type="PANTHER" id="PTHR43591">
    <property type="entry name" value="METHYLTRANSFERASE"/>
    <property type="match status" value="1"/>
</dbReference>
<keyword evidence="4" id="KW-1185">Reference proteome</keyword>
<protein>
    <submittedName>
        <fullName evidence="3">S-adenosyl-L-methionine-dependent methyltransferase</fullName>
    </submittedName>
</protein>
<evidence type="ECO:0000313" key="4">
    <source>
        <dbReference type="Proteomes" id="UP000294933"/>
    </source>
</evidence>
<dbReference type="Pfam" id="PF13847">
    <property type="entry name" value="Methyltransf_31"/>
    <property type="match status" value="1"/>
</dbReference>
<keyword evidence="3" id="KW-0489">Methyltransferase</keyword>
<dbReference type="VEuPathDB" id="FungiDB:BD410DRAFT_866014"/>
<dbReference type="GO" id="GO:0008168">
    <property type="term" value="F:methyltransferase activity"/>
    <property type="evidence" value="ECO:0007669"/>
    <property type="project" value="UniProtKB-KW"/>
</dbReference>
<feature type="compositionally biased region" description="Acidic residues" evidence="1">
    <location>
        <begin position="27"/>
        <end position="36"/>
    </location>
</feature>
<proteinExistence type="predicted"/>
<dbReference type="GO" id="GO:0032259">
    <property type="term" value="P:methylation"/>
    <property type="evidence" value="ECO:0007669"/>
    <property type="project" value="UniProtKB-KW"/>
</dbReference>
<keyword evidence="3" id="KW-0808">Transferase</keyword>
<evidence type="ECO:0000259" key="2">
    <source>
        <dbReference type="Pfam" id="PF13847"/>
    </source>
</evidence>
<organism evidence="3 4">
    <name type="scientific">Rickenella mellea</name>
    <dbReference type="NCBI Taxonomy" id="50990"/>
    <lineage>
        <taxon>Eukaryota</taxon>
        <taxon>Fungi</taxon>
        <taxon>Dikarya</taxon>
        <taxon>Basidiomycota</taxon>
        <taxon>Agaricomycotina</taxon>
        <taxon>Agaricomycetes</taxon>
        <taxon>Hymenochaetales</taxon>
        <taxon>Rickenellaceae</taxon>
        <taxon>Rickenella</taxon>
    </lineage>
</organism>
<evidence type="ECO:0000256" key="1">
    <source>
        <dbReference type="SAM" id="MobiDB-lite"/>
    </source>
</evidence>
<dbReference type="Proteomes" id="UP000294933">
    <property type="component" value="Unassembled WGS sequence"/>
</dbReference>
<dbReference type="InterPro" id="IPR029063">
    <property type="entry name" value="SAM-dependent_MTases_sf"/>
</dbReference>